<protein>
    <submittedName>
        <fullName evidence="1">Uncharacterized protein</fullName>
    </submittedName>
</protein>
<reference evidence="2" key="1">
    <citation type="submission" date="2018-05" db="EMBL/GenBank/DDBJ databases">
        <title>Zavarzinia sp. HR-AS.</title>
        <authorList>
            <person name="Lee Y."/>
            <person name="Jeon C.O."/>
        </authorList>
    </citation>
    <scope>NUCLEOTIDE SEQUENCE [LARGE SCALE GENOMIC DNA]</scope>
    <source>
        <strain evidence="2">DSM 1231</strain>
    </source>
</reference>
<comment type="caution">
    <text evidence="1">The sequence shown here is derived from an EMBL/GenBank/DDBJ whole genome shotgun (WGS) entry which is preliminary data.</text>
</comment>
<evidence type="ECO:0000313" key="1">
    <source>
        <dbReference type="EMBL" id="PWR23272.1"/>
    </source>
</evidence>
<accession>A0A317E9N3</accession>
<sequence>MGGETTRAARAEVLDVIAVEGGRLTGNADGRELDTGDLVGTTFLDGLFVYSIVDAVKDPLLPGVWRYRITWRAPDSRAWSAVCRNSRGSTGWAYALPGTDGPRFVCEDTAMAQCLAGAGRLSPQAAFDRCISG</sequence>
<dbReference type="EMBL" id="QGLF01000001">
    <property type="protein sequence ID" value="PWR23272.1"/>
    <property type="molecule type" value="Genomic_DNA"/>
</dbReference>
<gene>
    <name evidence="1" type="ORF">DKG75_01495</name>
</gene>
<proteinExistence type="predicted"/>
<organism evidence="1 2">
    <name type="scientific">Zavarzinia compransoris</name>
    <dbReference type="NCBI Taxonomy" id="1264899"/>
    <lineage>
        <taxon>Bacteria</taxon>
        <taxon>Pseudomonadati</taxon>
        <taxon>Pseudomonadota</taxon>
        <taxon>Alphaproteobacteria</taxon>
        <taxon>Rhodospirillales</taxon>
        <taxon>Zavarziniaceae</taxon>
        <taxon>Zavarzinia</taxon>
    </lineage>
</organism>
<name>A0A317E9N3_9PROT</name>
<dbReference type="AlphaFoldDB" id="A0A317E9N3"/>
<keyword evidence="2" id="KW-1185">Reference proteome</keyword>
<evidence type="ECO:0000313" key="2">
    <source>
        <dbReference type="Proteomes" id="UP000246077"/>
    </source>
</evidence>
<dbReference type="Proteomes" id="UP000246077">
    <property type="component" value="Unassembled WGS sequence"/>
</dbReference>